<proteinExistence type="predicted"/>
<reference evidence="3" key="1">
    <citation type="journal article" date="2019" name="Int. J. Syst. Evol. Microbiol.">
        <title>The Global Catalogue of Microorganisms (GCM) 10K type strain sequencing project: providing services to taxonomists for standard genome sequencing and annotation.</title>
        <authorList>
            <consortium name="The Broad Institute Genomics Platform"/>
            <consortium name="The Broad Institute Genome Sequencing Center for Infectious Disease"/>
            <person name="Wu L."/>
            <person name="Ma J."/>
        </authorList>
    </citation>
    <scope>NUCLEOTIDE SEQUENCE [LARGE SCALE GENOMIC DNA]</scope>
    <source>
        <strain evidence="3">CECT 8551</strain>
    </source>
</reference>
<evidence type="ECO:0000313" key="2">
    <source>
        <dbReference type="EMBL" id="MFC3975743.1"/>
    </source>
</evidence>
<dbReference type="EMBL" id="JBHSAV010000016">
    <property type="protein sequence ID" value="MFC3975743.1"/>
    <property type="molecule type" value="Genomic_DNA"/>
</dbReference>
<organism evidence="2 3">
    <name type="scientific">Belliella kenyensis</name>
    <dbReference type="NCBI Taxonomy" id="1472724"/>
    <lineage>
        <taxon>Bacteria</taxon>
        <taxon>Pseudomonadati</taxon>
        <taxon>Bacteroidota</taxon>
        <taxon>Cytophagia</taxon>
        <taxon>Cytophagales</taxon>
        <taxon>Cyclobacteriaceae</taxon>
        <taxon>Belliella</taxon>
    </lineage>
</organism>
<evidence type="ECO:0000256" key="1">
    <source>
        <dbReference type="SAM" id="SignalP"/>
    </source>
</evidence>
<dbReference type="RefSeq" id="WP_241295958.1">
    <property type="nucleotide sequence ID" value="NZ_JAKZGR010000011.1"/>
</dbReference>
<keyword evidence="3" id="KW-1185">Reference proteome</keyword>
<accession>A0ABV8EKT3</accession>
<name>A0ABV8EKT3_9BACT</name>
<gene>
    <name evidence="2" type="ORF">ACFOUP_05110</name>
</gene>
<comment type="caution">
    <text evidence="2">The sequence shown here is derived from an EMBL/GenBank/DDBJ whole genome shotgun (WGS) entry which is preliminary data.</text>
</comment>
<evidence type="ECO:0000313" key="3">
    <source>
        <dbReference type="Proteomes" id="UP001595766"/>
    </source>
</evidence>
<protein>
    <submittedName>
        <fullName evidence="2">DUF2846 domain-containing protein</fullName>
    </submittedName>
</protein>
<feature type="chain" id="PRO_5047028082" evidence="1">
    <location>
        <begin position="26"/>
        <end position="187"/>
    </location>
</feature>
<keyword evidence="1" id="KW-0732">Signal</keyword>
<feature type="signal peptide" evidence="1">
    <location>
        <begin position="1"/>
        <end position="25"/>
    </location>
</feature>
<dbReference type="Proteomes" id="UP001595766">
    <property type="component" value="Unassembled WGS sequence"/>
</dbReference>
<sequence>MKKALLKSVPLLLISVLGITLNSFSQTLKSPPEDKALVYFVRSNGTGALINFKFFDGEKYLGKFNGMKYFIYECEPGEHVFWAASENRSFVEAELQSGKTYVIDVRPTPGAMKSAVKLIPVTADNAKAMKHINKLISKKEPIDLDAKDFSNEAEDLDFFIQNGLKKYMNDRSKEKSITQLKPEHAHN</sequence>